<dbReference type="GeneID" id="38130744"/>
<name>A0A397H866_ASPTH</name>
<dbReference type="GO" id="GO:0000009">
    <property type="term" value="F:alpha-1,6-mannosyltransferase activity"/>
    <property type="evidence" value="ECO:0007669"/>
    <property type="project" value="InterPro"/>
</dbReference>
<reference evidence="2" key="1">
    <citation type="submission" date="2018-08" db="EMBL/GenBank/DDBJ databases">
        <title>Draft genome sequence of azole-resistant Aspergillus thermomutatus (Neosartorya pseudofischeri) strain HMR AF 39, isolated from a human nasal aspirate.</title>
        <authorList>
            <person name="Parent-Michaud M."/>
            <person name="Dufresne P.J."/>
            <person name="Fournier E."/>
            <person name="Martineau C."/>
            <person name="Moreira S."/>
            <person name="Perkins V."/>
            <person name="De Repentigny L."/>
            <person name="Dufresne S.F."/>
        </authorList>
    </citation>
    <scope>NUCLEOTIDE SEQUENCE [LARGE SCALE GENOMIC DNA]</scope>
    <source>
        <strain evidence="2">HMR AF 39</strain>
    </source>
</reference>
<dbReference type="Pfam" id="PF04488">
    <property type="entry name" value="Gly_transf_sug"/>
    <property type="match status" value="1"/>
</dbReference>
<dbReference type="GO" id="GO:0000136">
    <property type="term" value="C:mannan polymerase complex"/>
    <property type="evidence" value="ECO:0007669"/>
    <property type="project" value="TreeGrafter"/>
</dbReference>
<dbReference type="InterPro" id="IPR039367">
    <property type="entry name" value="Och1-like"/>
</dbReference>
<comment type="caution">
    <text evidence="2">The sequence shown here is derived from an EMBL/GenBank/DDBJ whole genome shotgun (WGS) entry which is preliminary data.</text>
</comment>
<dbReference type="PANTHER" id="PTHR31834:SF10">
    <property type="entry name" value="TRANSFERASE, PUTATIVE (AFU_ORTHOLOGUE AFUA_8G02040)-RELATED"/>
    <property type="match status" value="1"/>
</dbReference>
<evidence type="ECO:0000256" key="1">
    <source>
        <dbReference type="ARBA" id="ARBA00009003"/>
    </source>
</evidence>
<dbReference type="SUPFAM" id="SSF53448">
    <property type="entry name" value="Nucleotide-diphospho-sugar transferases"/>
    <property type="match status" value="1"/>
</dbReference>
<dbReference type="GO" id="GO:0006487">
    <property type="term" value="P:protein N-linked glycosylation"/>
    <property type="evidence" value="ECO:0007669"/>
    <property type="project" value="TreeGrafter"/>
</dbReference>
<evidence type="ECO:0000313" key="3">
    <source>
        <dbReference type="Proteomes" id="UP000215305"/>
    </source>
</evidence>
<dbReference type="InterPro" id="IPR007577">
    <property type="entry name" value="GlycoTrfase_DXD_sugar-bd_CS"/>
</dbReference>
<gene>
    <name evidence="2" type="ORF">CDV56_108770</name>
</gene>
<keyword evidence="3" id="KW-1185">Reference proteome</keyword>
<dbReference type="RefSeq" id="XP_026615694.1">
    <property type="nucleotide sequence ID" value="XM_026762389.1"/>
</dbReference>
<dbReference type="Proteomes" id="UP000215305">
    <property type="component" value="Unassembled WGS sequence"/>
</dbReference>
<evidence type="ECO:0008006" key="4">
    <source>
        <dbReference type="Google" id="ProtNLM"/>
    </source>
</evidence>
<dbReference type="AlphaFoldDB" id="A0A397H866"/>
<dbReference type="OrthoDB" id="1577640at2759"/>
<organism evidence="2 3">
    <name type="scientific">Aspergillus thermomutatus</name>
    <name type="common">Neosartorya pseudofischeri</name>
    <dbReference type="NCBI Taxonomy" id="41047"/>
    <lineage>
        <taxon>Eukaryota</taxon>
        <taxon>Fungi</taxon>
        <taxon>Dikarya</taxon>
        <taxon>Ascomycota</taxon>
        <taxon>Pezizomycotina</taxon>
        <taxon>Eurotiomycetes</taxon>
        <taxon>Eurotiomycetidae</taxon>
        <taxon>Eurotiales</taxon>
        <taxon>Aspergillaceae</taxon>
        <taxon>Aspergillus</taxon>
        <taxon>Aspergillus subgen. Fumigati</taxon>
    </lineage>
</organism>
<dbReference type="VEuPathDB" id="FungiDB:CDV56_108770"/>
<comment type="similarity">
    <text evidence="1">Belongs to the glycosyltransferase 32 family.</text>
</comment>
<dbReference type="PANTHER" id="PTHR31834">
    <property type="entry name" value="INITIATION-SPECIFIC ALPHA-1,6-MANNOSYLTRANSFERASE"/>
    <property type="match status" value="1"/>
</dbReference>
<dbReference type="STRING" id="41047.A0A397H866"/>
<dbReference type="Gene3D" id="3.90.550.20">
    <property type="match status" value="1"/>
</dbReference>
<proteinExistence type="inferred from homology"/>
<sequence>MGPRWRLKRQAIVASVLVVTVIWLLHSFEYQDLDLTSNNPLLSKYIHQQSGKGGVWYIPPSWLESATAEPESIVEAAKLASDKAQSAPQRQIPLSRIPMIVHQTWKNTDPQTWPQPIRQSTERWLRAVEEDEMAYFLWDDDGINRFIKHFEPGLEKQFYSLASNVERTDVFRVLVSKWIGGVYGDMDTEPLRTPKNWINASDIQPWRDPETGAVYRSANPARAIVGLEADCPPDSDLYWRMGYTYPVQLTQWSFAWAPGHPILQMFIDRFATTTQEMSGEGSSTEGELDTVDPLILTGPVAFTEAVQSWLMATTGLRWNALTGLHDGGKSKFVEDVLVLPITGFSPGRGKYGNMGSKPTTDPSARLLHRAQGSWRKFDLIVEYGKFCRTVFGRCREWTKVPHTT</sequence>
<evidence type="ECO:0000313" key="2">
    <source>
        <dbReference type="EMBL" id="RHZ59281.1"/>
    </source>
</evidence>
<dbReference type="EMBL" id="NKHU02000062">
    <property type="protein sequence ID" value="RHZ59281.1"/>
    <property type="molecule type" value="Genomic_DNA"/>
</dbReference>
<dbReference type="InterPro" id="IPR029044">
    <property type="entry name" value="Nucleotide-diphossugar_trans"/>
</dbReference>
<accession>A0A397H866</accession>
<protein>
    <recommendedName>
        <fullName evidence="4">Membrane-bound alpha-1,6-mannosyltransferase Initiation-specific</fullName>
    </recommendedName>
</protein>